<feature type="coiled-coil region" evidence="2">
    <location>
        <begin position="818"/>
        <end position="898"/>
    </location>
</feature>
<dbReference type="PANTHER" id="PTHR43065:SF23">
    <property type="entry name" value="SENSOR HISTIDINE KINASE PDTAS"/>
    <property type="match status" value="1"/>
</dbReference>
<feature type="modified residue" description="4-aspartylphosphate" evidence="1">
    <location>
        <position position="55"/>
    </location>
</feature>
<evidence type="ECO:0000256" key="1">
    <source>
        <dbReference type="PROSITE-ProRule" id="PRU00169"/>
    </source>
</evidence>
<dbReference type="CDD" id="cd17534">
    <property type="entry name" value="REC_DC-like"/>
    <property type="match status" value="1"/>
</dbReference>
<dbReference type="PROSITE" id="PS50110">
    <property type="entry name" value="RESPONSE_REGULATORY"/>
    <property type="match status" value="1"/>
</dbReference>
<evidence type="ECO:0008006" key="8">
    <source>
        <dbReference type="Google" id="ProtNLM"/>
    </source>
</evidence>
<dbReference type="SUPFAM" id="SSF55874">
    <property type="entry name" value="ATPase domain of HSP90 chaperone/DNA topoisomerase II/histidine kinase"/>
    <property type="match status" value="1"/>
</dbReference>
<dbReference type="InterPro" id="IPR035965">
    <property type="entry name" value="PAS-like_dom_sf"/>
</dbReference>
<gene>
    <name evidence="7" type="ORF">DSM1535_0948</name>
</gene>
<accession>A0A090JUZ0</accession>
<feature type="domain" description="PAS" evidence="5">
    <location>
        <begin position="387"/>
        <end position="457"/>
    </location>
</feature>
<dbReference type="NCBIfam" id="TIGR00229">
    <property type="entry name" value="sensory_box"/>
    <property type="match status" value="2"/>
</dbReference>
<dbReference type="InterPro" id="IPR001610">
    <property type="entry name" value="PAC"/>
</dbReference>
<dbReference type="SUPFAM" id="SSF55785">
    <property type="entry name" value="PYP-like sensor domain (PAS domain)"/>
    <property type="match status" value="4"/>
</dbReference>
<dbReference type="InterPro" id="IPR000700">
    <property type="entry name" value="PAS-assoc_C"/>
</dbReference>
<dbReference type="InterPro" id="IPR011495">
    <property type="entry name" value="Sig_transdc_His_kin_sub2_dim/P"/>
</dbReference>
<name>A0A090JUZ0_METFO</name>
<dbReference type="InterPro" id="IPR005467">
    <property type="entry name" value="His_kinase_dom"/>
</dbReference>
<dbReference type="Pfam" id="PF07568">
    <property type="entry name" value="HisKA_2"/>
    <property type="match status" value="1"/>
</dbReference>
<dbReference type="InterPro" id="IPR011006">
    <property type="entry name" value="CheY-like_superfamily"/>
</dbReference>
<dbReference type="RefSeq" id="WP_048072532.1">
    <property type="nucleotide sequence ID" value="NZ_JARVXG010000052.1"/>
</dbReference>
<dbReference type="PANTHER" id="PTHR43065">
    <property type="entry name" value="SENSOR HISTIDINE KINASE"/>
    <property type="match status" value="1"/>
</dbReference>
<evidence type="ECO:0000313" key="7">
    <source>
        <dbReference type="EMBL" id="CEA13301.1"/>
    </source>
</evidence>
<dbReference type="InterPro" id="IPR036890">
    <property type="entry name" value="HATPase_C_sf"/>
</dbReference>
<dbReference type="PROSITE" id="PS50109">
    <property type="entry name" value="HIS_KIN"/>
    <property type="match status" value="1"/>
</dbReference>
<dbReference type="InterPro" id="IPR000014">
    <property type="entry name" value="PAS"/>
</dbReference>
<dbReference type="PROSITE" id="PS50113">
    <property type="entry name" value="PAC"/>
    <property type="match status" value="2"/>
</dbReference>
<dbReference type="SMART" id="SM00086">
    <property type="entry name" value="PAC"/>
    <property type="match status" value="3"/>
</dbReference>
<sequence length="1093" mass="125008">MPEAKILVVEDDGLTAMELQRKLKTWGYDVPSFAFSRKEAVKKAKEIKPDLILMDVMLKGQGDGIDAATEIKNIQDIPIIYLTAYGDSKTRKRAEITSPTAYIIKPFEENELQDKIETALSEHKLEKKLFQIGKTLDDKLSDSGVIVINLSGVIIYINKFAGDFTDFEEGMTVNKELVSLFPLDGIKKGEGYSTDFIASGTTPITSKSIIKDHSSDKVHIEYTISFIEGETPGSVGASIVFQDVSQQVEDEKSLKEREQKFHNIYSESLATEVFDAEGNLLEANPASLELFGVSDFQLLQQFNLFDSFKLDDKELEKLKKGLKVHFDCKLDWDKLNELKFQKTTETDSIYLNIHVSPLKLDETHEGYLVQFQDITDHRQLEEYLKDTGEKYVKMLETLDQGLMVYSNDLKCIYSNHRVKEIVDCDTDAVIGRALSDAIKPLWDSELEEMCGKTLETGNSYRSIKISKDEKPFYIEINTYKFFQGLMVTLDDVTDLKKIEDDLKRNEELYRSVVDEESEIVCRFNKDMELTFANEAYYNFFGLKSEFNTVFALSEEDRDQMKVHFQSQGNEDSIRVFEGPIKMASGELRWWQWVTRALYNSSGQIEEYQSVGRDLTEYHKKMEKLQENLNKSRSSLESVNTELDEVKISLKSQIKDKNEKIKSLERLNEQLGTDFTETVGELEKTIKNQEVELKNLQNREEALEKNRQLLEEEIKGLTADYEKSSQALDDERVVRKKLEDELKEKSSNLEKQANKSAQSLSKIADLEKEIEDFNHSQKSWEQEKVELGIELSSMVKQLENTTRDLSLERSKRLVTEKALKKVKKDLAEKTEEIRKKTEDLETKNEGLTRELALKTTDLQEKSQEISRLGNDFAQQLEDLQNAEQLARKSLEKRERVLKNVYTGVKTNMQMISSLNRLHSEYVIDEMVNKLKDGRSYLRSFGLVHEKLYQSEDLEHINLQPYLDSILQDIVRSQGAKDVDITIKTHDAYLNMDMAVLSGLVISELVINSLKHGFPNKEPGEIRVEVVSEDEELVINVADNGVGLPRHVSIETPDSFGLQLVKTFVDQSEGSVEVKDGDGANFVIKIPKVSSNSGT</sequence>
<reference evidence="7" key="1">
    <citation type="submission" date="2014-08" db="EMBL/GenBank/DDBJ databases">
        <authorList>
            <person name="Wibberg D."/>
        </authorList>
    </citation>
    <scope>NUCLEOTIDE SEQUENCE</scope>
</reference>
<dbReference type="Gene3D" id="3.40.50.2300">
    <property type="match status" value="1"/>
</dbReference>
<dbReference type="Pfam" id="PF00072">
    <property type="entry name" value="Response_reg"/>
    <property type="match status" value="1"/>
</dbReference>
<dbReference type="Pfam" id="PF02518">
    <property type="entry name" value="HATPase_c"/>
    <property type="match status" value="1"/>
</dbReference>
<feature type="coiled-coil region" evidence="2">
    <location>
        <begin position="607"/>
        <end position="782"/>
    </location>
</feature>
<feature type="domain" description="PAC" evidence="6">
    <location>
        <begin position="334"/>
        <end position="386"/>
    </location>
</feature>
<proteinExistence type="predicted"/>
<feature type="domain" description="PAC" evidence="6">
    <location>
        <begin position="574"/>
        <end position="626"/>
    </location>
</feature>
<dbReference type="SUPFAM" id="SSF52172">
    <property type="entry name" value="CheY-like"/>
    <property type="match status" value="1"/>
</dbReference>
<dbReference type="PROSITE" id="PS50112">
    <property type="entry name" value="PAS"/>
    <property type="match status" value="1"/>
</dbReference>
<dbReference type="SMART" id="SM00091">
    <property type="entry name" value="PAS"/>
    <property type="match status" value="3"/>
</dbReference>
<keyword evidence="1" id="KW-0597">Phosphoprotein</keyword>
<keyword evidence="2" id="KW-0175">Coiled coil</keyword>
<dbReference type="AlphaFoldDB" id="A0A090JUZ0"/>
<dbReference type="Gene3D" id="3.30.565.10">
    <property type="entry name" value="Histidine kinase-like ATPase, C-terminal domain"/>
    <property type="match status" value="1"/>
</dbReference>
<dbReference type="PATRIC" id="fig|2162.9.peg.981"/>
<feature type="domain" description="Response regulatory" evidence="4">
    <location>
        <begin position="5"/>
        <end position="120"/>
    </location>
</feature>
<organism evidence="7">
    <name type="scientific">Methanobacterium formicicum</name>
    <dbReference type="NCBI Taxonomy" id="2162"/>
    <lineage>
        <taxon>Archaea</taxon>
        <taxon>Methanobacteriati</taxon>
        <taxon>Methanobacteriota</taxon>
        <taxon>Methanomada group</taxon>
        <taxon>Methanobacteria</taxon>
        <taxon>Methanobacteriales</taxon>
        <taxon>Methanobacteriaceae</taxon>
        <taxon>Methanobacterium</taxon>
    </lineage>
</organism>
<dbReference type="SMART" id="SM00387">
    <property type="entry name" value="HATPase_c"/>
    <property type="match status" value="1"/>
</dbReference>
<dbReference type="InterPro" id="IPR001789">
    <property type="entry name" value="Sig_transdc_resp-reg_receiver"/>
</dbReference>
<dbReference type="KEGG" id="mfi:DSM1535_0948"/>
<dbReference type="SMART" id="SM00448">
    <property type="entry name" value="REC"/>
    <property type="match status" value="1"/>
</dbReference>
<dbReference type="Pfam" id="PF13426">
    <property type="entry name" value="PAS_9"/>
    <property type="match status" value="3"/>
</dbReference>
<dbReference type="GO" id="GO:0000160">
    <property type="term" value="P:phosphorelay signal transduction system"/>
    <property type="evidence" value="ECO:0007669"/>
    <property type="project" value="InterPro"/>
</dbReference>
<evidence type="ECO:0000259" key="5">
    <source>
        <dbReference type="PROSITE" id="PS50112"/>
    </source>
</evidence>
<dbReference type="CDD" id="cd00130">
    <property type="entry name" value="PAS"/>
    <property type="match status" value="1"/>
</dbReference>
<dbReference type="EMBL" id="LN515531">
    <property type="protein sequence ID" value="CEA13301.1"/>
    <property type="molecule type" value="Genomic_DNA"/>
</dbReference>
<dbReference type="Gene3D" id="3.30.450.20">
    <property type="entry name" value="PAS domain"/>
    <property type="match status" value="4"/>
</dbReference>
<evidence type="ECO:0000259" key="6">
    <source>
        <dbReference type="PROSITE" id="PS50113"/>
    </source>
</evidence>
<dbReference type="InterPro" id="IPR003594">
    <property type="entry name" value="HATPase_dom"/>
</dbReference>
<evidence type="ECO:0000259" key="3">
    <source>
        <dbReference type="PROSITE" id="PS50109"/>
    </source>
</evidence>
<feature type="domain" description="Histidine kinase" evidence="3">
    <location>
        <begin position="921"/>
        <end position="1088"/>
    </location>
</feature>
<evidence type="ECO:0000256" key="2">
    <source>
        <dbReference type="SAM" id="Coils"/>
    </source>
</evidence>
<protein>
    <recommendedName>
        <fullName evidence="8">Signal transduction histidine kinase</fullName>
    </recommendedName>
</protein>
<evidence type="ECO:0000259" key="4">
    <source>
        <dbReference type="PROSITE" id="PS50110"/>
    </source>
</evidence>